<accession>A0A7C4R3X1</accession>
<dbReference type="EMBL" id="DSYQ01000001">
    <property type="protein sequence ID" value="HGT70680.1"/>
    <property type="molecule type" value="Genomic_DNA"/>
</dbReference>
<dbReference type="InterPro" id="IPR036894">
    <property type="entry name" value="YbaB-like_sf"/>
</dbReference>
<dbReference type="InterPro" id="IPR004401">
    <property type="entry name" value="YbaB/EbfC"/>
</dbReference>
<dbReference type="Pfam" id="PF02575">
    <property type="entry name" value="YbaB_DNA_bd"/>
    <property type="match status" value="1"/>
</dbReference>
<name>A0A7C4R3X1_UNCC3</name>
<dbReference type="SUPFAM" id="SSF82607">
    <property type="entry name" value="YbaB-like"/>
    <property type="match status" value="1"/>
</dbReference>
<organism evidence="1">
    <name type="scientific">candidate division CPR3 bacterium</name>
    <dbReference type="NCBI Taxonomy" id="2268181"/>
    <lineage>
        <taxon>Bacteria</taxon>
        <taxon>Bacteria division CPR3</taxon>
    </lineage>
</organism>
<dbReference type="Gene3D" id="3.30.1310.10">
    <property type="entry name" value="Nucleoid-associated protein YbaB-like domain"/>
    <property type="match status" value="1"/>
</dbReference>
<comment type="caution">
    <text evidence="1">The sequence shown here is derived from an EMBL/GenBank/DDBJ whole genome shotgun (WGS) entry which is preliminary data.</text>
</comment>
<protein>
    <submittedName>
        <fullName evidence="1">YbaB/EbfC family DNA-binding protein</fullName>
    </submittedName>
</protein>
<sequence length="102" mass="11338">MFDKVKDLYKLKQQATALQKELGQTIIEAISPDDLIKVEISADLKIQSVFIDPSYLIESRKEQLEFQLKNVLTSAIVQAQQVAANKMKEMGGLDNLLGGLGM</sequence>
<dbReference type="GO" id="GO:0003677">
    <property type="term" value="F:DNA binding"/>
    <property type="evidence" value="ECO:0007669"/>
    <property type="project" value="UniProtKB-KW"/>
</dbReference>
<reference evidence="1" key="1">
    <citation type="journal article" date="2020" name="mSystems">
        <title>Genome- and Community-Level Interaction Insights into Carbon Utilization and Element Cycling Functions of Hydrothermarchaeota in Hydrothermal Sediment.</title>
        <authorList>
            <person name="Zhou Z."/>
            <person name="Liu Y."/>
            <person name="Xu W."/>
            <person name="Pan J."/>
            <person name="Luo Z.H."/>
            <person name="Li M."/>
        </authorList>
    </citation>
    <scope>NUCLEOTIDE SEQUENCE [LARGE SCALE GENOMIC DNA]</scope>
    <source>
        <strain evidence="1">SpSt-579</strain>
    </source>
</reference>
<dbReference type="AlphaFoldDB" id="A0A7C4R3X1"/>
<gene>
    <name evidence="1" type="ORF">ENT43_00280</name>
</gene>
<proteinExistence type="predicted"/>
<keyword evidence="1" id="KW-0238">DNA-binding</keyword>
<evidence type="ECO:0000313" key="1">
    <source>
        <dbReference type="EMBL" id="HGT70680.1"/>
    </source>
</evidence>